<proteinExistence type="predicted"/>
<dbReference type="EMBL" id="CAJVPW010051052">
    <property type="protein sequence ID" value="CAG8765800.1"/>
    <property type="molecule type" value="Genomic_DNA"/>
</dbReference>
<feature type="non-terminal residue" evidence="1">
    <location>
        <position position="1"/>
    </location>
</feature>
<accession>A0ACA9QV86</accession>
<protein>
    <submittedName>
        <fullName evidence="1">15775_t:CDS:1</fullName>
    </submittedName>
</protein>
<gene>
    <name evidence="1" type="ORF">SPELUC_LOCUS15441</name>
</gene>
<keyword evidence="2" id="KW-1185">Reference proteome</keyword>
<organism evidence="1 2">
    <name type="scientific">Cetraspora pellucida</name>
    <dbReference type="NCBI Taxonomy" id="1433469"/>
    <lineage>
        <taxon>Eukaryota</taxon>
        <taxon>Fungi</taxon>
        <taxon>Fungi incertae sedis</taxon>
        <taxon>Mucoromycota</taxon>
        <taxon>Glomeromycotina</taxon>
        <taxon>Glomeromycetes</taxon>
        <taxon>Diversisporales</taxon>
        <taxon>Gigasporaceae</taxon>
        <taxon>Cetraspora</taxon>
    </lineage>
</organism>
<sequence>KNRKHLEDLPAYDIIQSHNIEEKMSNSQTHPIVEELTFNPYIVTLFLQYRRAFEEIRNHYVEQESQRG</sequence>
<dbReference type="Proteomes" id="UP000789366">
    <property type="component" value="Unassembled WGS sequence"/>
</dbReference>
<comment type="caution">
    <text evidence="1">The sequence shown here is derived from an EMBL/GenBank/DDBJ whole genome shotgun (WGS) entry which is preliminary data.</text>
</comment>
<evidence type="ECO:0000313" key="2">
    <source>
        <dbReference type="Proteomes" id="UP000789366"/>
    </source>
</evidence>
<name>A0ACA9QV86_9GLOM</name>
<evidence type="ECO:0000313" key="1">
    <source>
        <dbReference type="EMBL" id="CAG8765800.1"/>
    </source>
</evidence>
<reference evidence="1" key="1">
    <citation type="submission" date="2021-06" db="EMBL/GenBank/DDBJ databases">
        <authorList>
            <person name="Kallberg Y."/>
            <person name="Tangrot J."/>
            <person name="Rosling A."/>
        </authorList>
    </citation>
    <scope>NUCLEOTIDE SEQUENCE</scope>
    <source>
        <strain evidence="1">28 12/20/2015</strain>
    </source>
</reference>